<evidence type="ECO:0000313" key="2">
    <source>
        <dbReference type="EMBL" id="GAG60016.1"/>
    </source>
</evidence>
<name>X1AJ94_9ZZZZ</name>
<feature type="region of interest" description="Disordered" evidence="1">
    <location>
        <begin position="1"/>
        <end position="20"/>
    </location>
</feature>
<dbReference type="EMBL" id="BART01008925">
    <property type="protein sequence ID" value="GAG60016.1"/>
    <property type="molecule type" value="Genomic_DNA"/>
</dbReference>
<evidence type="ECO:0000256" key="1">
    <source>
        <dbReference type="SAM" id="MobiDB-lite"/>
    </source>
</evidence>
<accession>X1AJ94</accession>
<dbReference type="AlphaFoldDB" id="X1AJ94"/>
<protein>
    <submittedName>
        <fullName evidence="2">Uncharacterized protein</fullName>
    </submittedName>
</protein>
<gene>
    <name evidence="2" type="ORF">S01H4_19933</name>
</gene>
<comment type="caution">
    <text evidence="2">The sequence shown here is derived from an EMBL/GenBank/DDBJ whole genome shotgun (WGS) entry which is preliminary data.</text>
</comment>
<sequence length="108" mass="11462">MSFSELDEKRGMGQPLAGDMKSQVDQAFGQYYKGQKLTPGPSGTYAGETPQLRAEELEFRKQQGGYDPIGSLGRGLETAVTGAAENIPRFFGGIGEFVKSGVQATAAP</sequence>
<proteinExistence type="predicted"/>
<feature type="non-terminal residue" evidence="2">
    <location>
        <position position="108"/>
    </location>
</feature>
<feature type="compositionally biased region" description="Basic and acidic residues" evidence="1">
    <location>
        <begin position="1"/>
        <end position="11"/>
    </location>
</feature>
<reference evidence="2" key="1">
    <citation type="journal article" date="2014" name="Front. Microbiol.">
        <title>High frequency of phylogenetically diverse reductive dehalogenase-homologous genes in deep subseafloor sedimentary metagenomes.</title>
        <authorList>
            <person name="Kawai M."/>
            <person name="Futagami T."/>
            <person name="Toyoda A."/>
            <person name="Takaki Y."/>
            <person name="Nishi S."/>
            <person name="Hori S."/>
            <person name="Arai W."/>
            <person name="Tsubouchi T."/>
            <person name="Morono Y."/>
            <person name="Uchiyama I."/>
            <person name="Ito T."/>
            <person name="Fujiyama A."/>
            <person name="Inagaki F."/>
            <person name="Takami H."/>
        </authorList>
    </citation>
    <scope>NUCLEOTIDE SEQUENCE</scope>
    <source>
        <strain evidence="2">Expedition CK06-06</strain>
    </source>
</reference>
<organism evidence="2">
    <name type="scientific">marine sediment metagenome</name>
    <dbReference type="NCBI Taxonomy" id="412755"/>
    <lineage>
        <taxon>unclassified sequences</taxon>
        <taxon>metagenomes</taxon>
        <taxon>ecological metagenomes</taxon>
    </lineage>
</organism>